<keyword evidence="6" id="KW-1185">Reference proteome</keyword>
<dbReference type="PANTHER" id="PTHR23416:SF23">
    <property type="entry name" value="ACETYLTRANSFERASE C18B11.09C-RELATED"/>
    <property type="match status" value="1"/>
</dbReference>
<dbReference type="GO" id="GO:0008374">
    <property type="term" value="F:O-acyltransferase activity"/>
    <property type="evidence" value="ECO:0007669"/>
    <property type="project" value="TreeGrafter"/>
</dbReference>
<evidence type="ECO:0000256" key="4">
    <source>
        <dbReference type="ARBA" id="ARBA00023315"/>
    </source>
</evidence>
<keyword evidence="3" id="KW-0677">Repeat</keyword>
<dbReference type="OrthoDB" id="9815592at2"/>
<comment type="similarity">
    <text evidence="1">Belongs to the transferase hexapeptide repeat family.</text>
</comment>
<keyword evidence="2 5" id="KW-0808">Transferase</keyword>
<proteinExistence type="inferred from homology"/>
<dbReference type="PROSITE" id="PS00101">
    <property type="entry name" value="HEXAPEP_TRANSFERASES"/>
    <property type="match status" value="1"/>
</dbReference>
<dbReference type="InterPro" id="IPR001451">
    <property type="entry name" value="Hexapep"/>
</dbReference>
<evidence type="ECO:0000313" key="5">
    <source>
        <dbReference type="EMBL" id="MVZ96609.1"/>
    </source>
</evidence>
<dbReference type="EMBL" id="SDWJ01000001">
    <property type="protein sequence ID" value="MVZ96609.1"/>
    <property type="molecule type" value="Genomic_DNA"/>
</dbReference>
<name>A0A6I4LUX1_9SPHN</name>
<dbReference type="SUPFAM" id="SSF51161">
    <property type="entry name" value="Trimeric LpxA-like enzymes"/>
    <property type="match status" value="1"/>
</dbReference>
<dbReference type="AlphaFoldDB" id="A0A6I4LUX1"/>
<dbReference type="Gene3D" id="2.160.10.10">
    <property type="entry name" value="Hexapeptide repeat proteins"/>
    <property type="match status" value="1"/>
</dbReference>
<dbReference type="InterPro" id="IPR011004">
    <property type="entry name" value="Trimer_LpxA-like_sf"/>
</dbReference>
<dbReference type="Proteomes" id="UP000471147">
    <property type="component" value="Unassembled WGS sequence"/>
</dbReference>
<dbReference type="GO" id="GO:0005829">
    <property type="term" value="C:cytosol"/>
    <property type="evidence" value="ECO:0007669"/>
    <property type="project" value="TreeGrafter"/>
</dbReference>
<keyword evidence="4 5" id="KW-0012">Acyltransferase</keyword>
<evidence type="ECO:0000313" key="6">
    <source>
        <dbReference type="Proteomes" id="UP000471147"/>
    </source>
</evidence>
<protein>
    <submittedName>
        <fullName evidence="5">Acyltransferase</fullName>
    </submittedName>
</protein>
<comment type="caution">
    <text evidence="5">The sequence shown here is derived from an EMBL/GenBank/DDBJ whole genome shotgun (WGS) entry which is preliminary data.</text>
</comment>
<gene>
    <name evidence="5" type="ORF">EUU23_02675</name>
</gene>
<dbReference type="InterPro" id="IPR051159">
    <property type="entry name" value="Hexapeptide_acetyltransf"/>
</dbReference>
<evidence type="ECO:0000256" key="3">
    <source>
        <dbReference type="ARBA" id="ARBA00022737"/>
    </source>
</evidence>
<dbReference type="PANTHER" id="PTHR23416">
    <property type="entry name" value="SIALIC ACID SYNTHASE-RELATED"/>
    <property type="match status" value="1"/>
</dbReference>
<dbReference type="RefSeq" id="WP_160352575.1">
    <property type="nucleotide sequence ID" value="NZ_SDWJ01000001.1"/>
</dbReference>
<organism evidence="5 6">
    <name type="scientific">Sphingorhabdus profundilacus</name>
    <dbReference type="NCBI Taxonomy" id="2509718"/>
    <lineage>
        <taxon>Bacteria</taxon>
        <taxon>Pseudomonadati</taxon>
        <taxon>Pseudomonadota</taxon>
        <taxon>Alphaproteobacteria</taxon>
        <taxon>Sphingomonadales</taxon>
        <taxon>Sphingomonadaceae</taxon>
        <taxon>Sphingorhabdus</taxon>
    </lineage>
</organism>
<evidence type="ECO:0000256" key="1">
    <source>
        <dbReference type="ARBA" id="ARBA00007274"/>
    </source>
</evidence>
<dbReference type="InterPro" id="IPR018357">
    <property type="entry name" value="Hexapep_transf_CS"/>
</dbReference>
<reference evidence="5 6" key="1">
    <citation type="submission" date="2019-01" db="EMBL/GenBank/DDBJ databases">
        <title>Sphingorhabdus lacus sp.nov., isolated from an oligotrophic freshwater lake.</title>
        <authorList>
            <person name="Park M."/>
        </authorList>
    </citation>
    <scope>NUCLEOTIDE SEQUENCE [LARGE SCALE GENOMIC DNA]</scope>
    <source>
        <strain evidence="5 6">IMCC26285</strain>
    </source>
</reference>
<dbReference type="Pfam" id="PF00132">
    <property type="entry name" value="Hexapep"/>
    <property type="match status" value="1"/>
</dbReference>
<accession>A0A6I4LUX1</accession>
<sequence length="170" mass="17729">MRELIFLALANHLPRLRASDRIRHIFYALAGLNIKGRCVIWGPLTIRPIGGAKNISIGRGTFFNSNTRFGTPGAPVSIGQNVQVGPNVSFETVSHGLIYVKGRGRGDIVLPINVEDEVWIGAGAIITGGVTIGKGAVVAAGAVVTNDVAPLTVVGGVPAKFIKAIDPITA</sequence>
<evidence type="ECO:0000256" key="2">
    <source>
        <dbReference type="ARBA" id="ARBA00022679"/>
    </source>
</evidence>